<proteinExistence type="predicted"/>
<sequence>MNSELKISLLNEDLKLSFNSIRVENDESDELNVDNMKKKLLSVLKQADLLTDLSQSKLSKKVLLSTYLSELSGMIESSTLVDKKKAVHFKIELESKVNSFLKSYFGLPDCSRINFQSSNSKNFESEKLIKVCRAAFFKLLNAFLHHPTMLVPTFYIPDDENCYRICSTILKEWDNITYGVEIAGEPVLRIVPTLRNSEKLNCEKLEEFITADVKLDRKPCLVIGRAGTPITGELDDIQVLLELKKKYVFWLHEEGELLSLLINNQSSEIVSEKIELIRNFDSLSADFGKWFDFGNDLPIVTFFNSIDWSCHQNLIEEEDQFENRLLSSIKPFITNKTAVLKFKVFENGFVKEYKKLPKSEYVPYQFHEEDDFIDVRYKLYLFLTYIYLSDSQNLHLTLPLWTFCEHSGLEMLIDRVSNARKLVKTSTNIISLSENFSLLEEDDANCLKLLFRFKTKNFPINHFPEEKVVVKDLNSLVDSIGQNQKNLLFEEELEISNDGTKAVFANLPEKFRKKLRLDLIEIEGVQFLRYSPLRLEIVYEEHEKYLCKALEILIKEGKKIQSSLNLKKKFKNLIETKFKQLKFIEKLKIKPILNFPTEKNQDARGCSNDGEEKIKIKKISGHEIFFGLGGVRYFPSFLGSVGSDFNEESLNVGILKEIQDLNIKISKSLIERGKTIGWEKLFALGKFVDSDIDDDLNWGDNNSSIFKMNENEVDELKYCIRIGIDKEPFDENRLIDILNLINETGLNLEKENRVVDHVSEMIKRGIKLAEQELRNENETQSLNKKIEELQPFENSRPLSSYNSYGSLPYSPVENSSQSNWKFESEQRHRKSYQNNLKIKTVQEDYGGKQRYERSLSRNSFTKSATSNDNKFASNANKYEHVSSTSREDAYNNHQINRNERKNSFTFKDSDSSHYAPEKNVANNMKRLSRGESIISNGNGDNLRNIFAQNDLQGLSETTRKVQILIKKIL</sequence>
<feature type="compositionally biased region" description="Polar residues" evidence="1">
    <location>
        <begin position="856"/>
        <end position="876"/>
    </location>
</feature>
<dbReference type="InterPro" id="IPR015424">
    <property type="entry name" value="PyrdxlP-dep_Trfase"/>
</dbReference>
<gene>
    <name evidence="2" type="ORF">HK099_004659</name>
</gene>
<dbReference type="SUPFAM" id="SSF53383">
    <property type="entry name" value="PLP-dependent transferases"/>
    <property type="match status" value="1"/>
</dbReference>
<accession>A0AAD5U0G6</accession>
<dbReference type="EMBL" id="JADGJW010000336">
    <property type="protein sequence ID" value="KAJ3219517.1"/>
    <property type="molecule type" value="Genomic_DNA"/>
</dbReference>
<dbReference type="Gene3D" id="3.40.640.10">
    <property type="entry name" value="Type I PLP-dependent aspartate aminotransferase-like (Major domain)"/>
    <property type="match status" value="1"/>
</dbReference>
<organism evidence="2 3">
    <name type="scientific">Clydaea vesicula</name>
    <dbReference type="NCBI Taxonomy" id="447962"/>
    <lineage>
        <taxon>Eukaryota</taxon>
        <taxon>Fungi</taxon>
        <taxon>Fungi incertae sedis</taxon>
        <taxon>Chytridiomycota</taxon>
        <taxon>Chytridiomycota incertae sedis</taxon>
        <taxon>Chytridiomycetes</taxon>
        <taxon>Lobulomycetales</taxon>
        <taxon>Lobulomycetaceae</taxon>
        <taxon>Clydaea</taxon>
    </lineage>
</organism>
<comment type="caution">
    <text evidence="2">The sequence shown here is derived from an EMBL/GenBank/DDBJ whole genome shotgun (WGS) entry which is preliminary data.</text>
</comment>
<reference evidence="2" key="1">
    <citation type="submission" date="2020-05" db="EMBL/GenBank/DDBJ databases">
        <title>Phylogenomic resolution of chytrid fungi.</title>
        <authorList>
            <person name="Stajich J.E."/>
            <person name="Amses K."/>
            <person name="Simmons R."/>
            <person name="Seto K."/>
            <person name="Myers J."/>
            <person name="Bonds A."/>
            <person name="Quandt C.A."/>
            <person name="Barry K."/>
            <person name="Liu P."/>
            <person name="Grigoriev I."/>
            <person name="Longcore J.E."/>
            <person name="James T.Y."/>
        </authorList>
    </citation>
    <scope>NUCLEOTIDE SEQUENCE</scope>
    <source>
        <strain evidence="2">JEL0476</strain>
    </source>
</reference>
<feature type="compositionally biased region" description="Basic and acidic residues" evidence="1">
    <location>
        <begin position="877"/>
        <end position="888"/>
    </location>
</feature>
<name>A0AAD5U0G6_9FUNG</name>
<dbReference type="AlphaFoldDB" id="A0AAD5U0G6"/>
<keyword evidence="3" id="KW-1185">Reference proteome</keyword>
<evidence type="ECO:0000313" key="3">
    <source>
        <dbReference type="Proteomes" id="UP001211065"/>
    </source>
</evidence>
<evidence type="ECO:0000313" key="2">
    <source>
        <dbReference type="EMBL" id="KAJ3219517.1"/>
    </source>
</evidence>
<dbReference type="Proteomes" id="UP001211065">
    <property type="component" value="Unassembled WGS sequence"/>
</dbReference>
<protein>
    <submittedName>
        <fullName evidence="2">Uncharacterized protein</fullName>
    </submittedName>
</protein>
<dbReference type="InterPro" id="IPR015421">
    <property type="entry name" value="PyrdxlP-dep_Trfase_major"/>
</dbReference>
<evidence type="ECO:0000256" key="1">
    <source>
        <dbReference type="SAM" id="MobiDB-lite"/>
    </source>
</evidence>
<feature type="region of interest" description="Disordered" evidence="1">
    <location>
        <begin position="847"/>
        <end position="888"/>
    </location>
</feature>